<feature type="binding site" description="axial binding residue" evidence="9">
    <location>
        <position position="402"/>
    </location>
    <ligand>
        <name>heme</name>
        <dbReference type="ChEBI" id="CHEBI:30413"/>
    </ligand>
    <ligandPart>
        <name>Fe</name>
        <dbReference type="ChEBI" id="CHEBI:18248"/>
    </ligandPart>
</feature>
<dbReference type="PANTHER" id="PTHR46300">
    <property type="entry name" value="P450, PUTATIVE (EUROFUNG)-RELATED-RELATED"/>
    <property type="match status" value="1"/>
</dbReference>
<evidence type="ECO:0000256" key="2">
    <source>
        <dbReference type="ARBA" id="ARBA00005179"/>
    </source>
</evidence>
<dbReference type="InterPro" id="IPR017972">
    <property type="entry name" value="Cyt_P450_CS"/>
</dbReference>
<comment type="pathway">
    <text evidence="2">Secondary metabolite biosynthesis.</text>
</comment>
<dbReference type="InterPro" id="IPR001128">
    <property type="entry name" value="Cyt_P450"/>
</dbReference>
<name>A0A1B7MJB5_9AGAM</name>
<evidence type="ECO:0000256" key="6">
    <source>
        <dbReference type="ARBA" id="ARBA00023002"/>
    </source>
</evidence>
<evidence type="ECO:0000256" key="10">
    <source>
        <dbReference type="RuleBase" id="RU000461"/>
    </source>
</evidence>
<dbReference type="GO" id="GO:0004497">
    <property type="term" value="F:monooxygenase activity"/>
    <property type="evidence" value="ECO:0007669"/>
    <property type="project" value="UniProtKB-KW"/>
</dbReference>
<comment type="cofactor">
    <cofactor evidence="1 9">
        <name>heme</name>
        <dbReference type="ChEBI" id="CHEBI:30413"/>
    </cofactor>
</comment>
<gene>
    <name evidence="11" type="ORF">K503DRAFT_842359</name>
</gene>
<dbReference type="InterPro" id="IPR002401">
    <property type="entry name" value="Cyt_P450_E_grp-I"/>
</dbReference>
<dbReference type="GO" id="GO:0020037">
    <property type="term" value="F:heme binding"/>
    <property type="evidence" value="ECO:0007669"/>
    <property type="project" value="InterPro"/>
</dbReference>
<keyword evidence="7 9" id="KW-0408">Iron</keyword>
<dbReference type="Proteomes" id="UP000092154">
    <property type="component" value="Unassembled WGS sequence"/>
</dbReference>
<dbReference type="PRINTS" id="PR00463">
    <property type="entry name" value="EP450I"/>
</dbReference>
<protein>
    <submittedName>
        <fullName evidence="11">Cytochrome P450</fullName>
    </submittedName>
</protein>
<evidence type="ECO:0000256" key="8">
    <source>
        <dbReference type="ARBA" id="ARBA00023033"/>
    </source>
</evidence>
<keyword evidence="5 9" id="KW-0479">Metal-binding</keyword>
<evidence type="ECO:0000256" key="1">
    <source>
        <dbReference type="ARBA" id="ARBA00001971"/>
    </source>
</evidence>
<dbReference type="Pfam" id="PF00067">
    <property type="entry name" value="p450"/>
    <property type="match status" value="1"/>
</dbReference>
<keyword evidence="12" id="KW-1185">Reference proteome</keyword>
<evidence type="ECO:0000256" key="5">
    <source>
        <dbReference type="ARBA" id="ARBA00022723"/>
    </source>
</evidence>
<dbReference type="InterPro" id="IPR050364">
    <property type="entry name" value="Cytochrome_P450_fung"/>
</dbReference>
<accession>A0A1B7MJB5</accession>
<evidence type="ECO:0000256" key="3">
    <source>
        <dbReference type="ARBA" id="ARBA00010617"/>
    </source>
</evidence>
<dbReference type="EMBL" id="KV448939">
    <property type="protein sequence ID" value="OAX32691.1"/>
    <property type="molecule type" value="Genomic_DNA"/>
</dbReference>
<evidence type="ECO:0000256" key="9">
    <source>
        <dbReference type="PIRSR" id="PIRSR602401-1"/>
    </source>
</evidence>
<dbReference type="Gene3D" id="1.10.630.10">
    <property type="entry name" value="Cytochrome P450"/>
    <property type="match status" value="1"/>
</dbReference>
<organism evidence="11 12">
    <name type="scientific">Rhizopogon vinicolor AM-OR11-026</name>
    <dbReference type="NCBI Taxonomy" id="1314800"/>
    <lineage>
        <taxon>Eukaryota</taxon>
        <taxon>Fungi</taxon>
        <taxon>Dikarya</taxon>
        <taxon>Basidiomycota</taxon>
        <taxon>Agaricomycotina</taxon>
        <taxon>Agaricomycetes</taxon>
        <taxon>Agaricomycetidae</taxon>
        <taxon>Boletales</taxon>
        <taxon>Suillineae</taxon>
        <taxon>Rhizopogonaceae</taxon>
        <taxon>Rhizopogon</taxon>
    </lineage>
</organism>
<keyword evidence="6 10" id="KW-0560">Oxidoreductase</keyword>
<proteinExistence type="inferred from homology"/>
<dbReference type="SUPFAM" id="SSF48264">
    <property type="entry name" value="Cytochrome P450"/>
    <property type="match status" value="1"/>
</dbReference>
<dbReference type="PANTHER" id="PTHR46300:SF7">
    <property type="entry name" value="P450, PUTATIVE (EUROFUNG)-RELATED"/>
    <property type="match status" value="1"/>
</dbReference>
<reference evidence="11 12" key="1">
    <citation type="submission" date="2016-06" db="EMBL/GenBank/DDBJ databases">
        <title>Comparative genomics of the ectomycorrhizal sister species Rhizopogon vinicolor and Rhizopogon vesiculosus (Basidiomycota: Boletales) reveals a divergence of the mating type B locus.</title>
        <authorList>
            <consortium name="DOE Joint Genome Institute"/>
            <person name="Mujic A.B."/>
            <person name="Kuo A."/>
            <person name="Tritt A."/>
            <person name="Lipzen A."/>
            <person name="Chen C."/>
            <person name="Johnson J."/>
            <person name="Sharma A."/>
            <person name="Barry K."/>
            <person name="Grigoriev I.V."/>
            <person name="Spatafora J.W."/>
        </authorList>
    </citation>
    <scope>NUCLEOTIDE SEQUENCE [LARGE SCALE GENOMIC DNA]</scope>
    <source>
        <strain evidence="11 12">AM-OR11-026</strain>
    </source>
</reference>
<dbReference type="InterPro" id="IPR036396">
    <property type="entry name" value="Cyt_P450_sf"/>
</dbReference>
<evidence type="ECO:0000256" key="7">
    <source>
        <dbReference type="ARBA" id="ARBA00023004"/>
    </source>
</evidence>
<keyword evidence="4 9" id="KW-0349">Heme</keyword>
<dbReference type="OrthoDB" id="2789670at2759"/>
<evidence type="ECO:0000313" key="12">
    <source>
        <dbReference type="Proteomes" id="UP000092154"/>
    </source>
</evidence>
<dbReference type="InParanoid" id="A0A1B7MJB5"/>
<comment type="similarity">
    <text evidence="3 10">Belongs to the cytochrome P450 family.</text>
</comment>
<dbReference type="GO" id="GO:0005506">
    <property type="term" value="F:iron ion binding"/>
    <property type="evidence" value="ECO:0007669"/>
    <property type="project" value="InterPro"/>
</dbReference>
<dbReference type="AlphaFoldDB" id="A0A1B7MJB5"/>
<evidence type="ECO:0000313" key="11">
    <source>
        <dbReference type="EMBL" id="OAX32691.1"/>
    </source>
</evidence>
<dbReference type="CDD" id="cd11065">
    <property type="entry name" value="CYP64-like"/>
    <property type="match status" value="1"/>
</dbReference>
<dbReference type="GO" id="GO:0016705">
    <property type="term" value="F:oxidoreductase activity, acting on paired donors, with incorporation or reduction of molecular oxygen"/>
    <property type="evidence" value="ECO:0007669"/>
    <property type="project" value="InterPro"/>
</dbReference>
<dbReference type="STRING" id="1314800.A0A1B7MJB5"/>
<dbReference type="PRINTS" id="PR00385">
    <property type="entry name" value="P450"/>
</dbReference>
<dbReference type="PROSITE" id="PS00086">
    <property type="entry name" value="CYTOCHROME_P450"/>
    <property type="match status" value="1"/>
</dbReference>
<evidence type="ECO:0000256" key="4">
    <source>
        <dbReference type="ARBA" id="ARBA00022617"/>
    </source>
</evidence>
<keyword evidence="8 10" id="KW-0503">Monooxygenase</keyword>
<sequence>KPLPILGNLHRINTDCPWVTYKEWSDIYGDIIYCRILNQDVIILNSEKVARALLEQRSSNYSDRPRFAMSSPRFGVAFRTTFRGYSDIWRQHRRIFHQAFRPEAAVIYRPMQLRKAHQLLLDLLHDPGNYVSHVETHATSIIMSAVYDYETKPNDPLVAMIRGAIENLIHAATPHKAAILDAYPACNDLTTCLVPLSFKRYALNMRSALTDMVEAPFEYALNRFSSGLSAPSMVSEGLARFQGDASFELAIKESSATAFGASYFHVKQTHSVILVFIQAMVLNSEVQKRAQVEIDRVVGSERLPDFGDRASMPYIEAVLRETLRFHPIAPLNIPHAAVNDDVYDGYLIPKGTTILTNIWAMMHDPAKYPAPFEFKPERFFTPSGDLNGDLVTPVWGWGRRICVGRYLADASLWSAIVSMLAVFDFLKAKDASGKDIDFEPRWTPGIASRPVDFPCRIIPRLRDMDVEKLTSLISIAT</sequence>
<feature type="non-terminal residue" evidence="11">
    <location>
        <position position="1"/>
    </location>
</feature>